<evidence type="ECO:0000259" key="8">
    <source>
        <dbReference type="SMART" id="SM01332"/>
    </source>
</evidence>
<evidence type="ECO:0000256" key="6">
    <source>
        <dbReference type="SAM" id="MobiDB-lite"/>
    </source>
</evidence>
<feature type="domain" description="Cyclin C-terminal" evidence="8">
    <location>
        <begin position="377"/>
        <end position="491"/>
    </location>
</feature>
<accession>A0AAD2K0I3</accession>
<reference evidence="9" key="1">
    <citation type="submission" date="2023-11" db="EMBL/GenBank/DDBJ databases">
        <authorList>
            <person name="De Vega J J."/>
            <person name="De Vega J J."/>
        </authorList>
    </citation>
    <scope>NUCLEOTIDE SEQUENCE</scope>
</reference>
<dbReference type="AlphaFoldDB" id="A0AAD2K0I3"/>
<comment type="caution">
    <text evidence="9">The sequence shown here is derived from an EMBL/GenBank/DDBJ whole genome shotgun (WGS) entry which is preliminary data.</text>
</comment>
<keyword evidence="3 5" id="KW-0195">Cyclin</keyword>
<dbReference type="Proteomes" id="UP001295794">
    <property type="component" value="Unassembled WGS sequence"/>
</dbReference>
<feature type="domain" description="Cyclin-like" evidence="7">
    <location>
        <begin position="381"/>
        <end position="462"/>
    </location>
</feature>
<dbReference type="FunFam" id="1.10.472.10:FF:000005">
    <property type="entry name" value="G2/mitotic-specific cyclin B"/>
    <property type="match status" value="1"/>
</dbReference>
<dbReference type="InterPro" id="IPR036915">
    <property type="entry name" value="Cyclin-like_sf"/>
</dbReference>
<evidence type="ECO:0000256" key="2">
    <source>
        <dbReference type="ARBA" id="ARBA00022618"/>
    </source>
</evidence>
<dbReference type="InterPro" id="IPR004367">
    <property type="entry name" value="Cyclin_C-dom"/>
</dbReference>
<keyword evidence="2" id="KW-0132">Cell division</keyword>
<dbReference type="Pfam" id="PF02984">
    <property type="entry name" value="Cyclin_C"/>
    <property type="match status" value="1"/>
</dbReference>
<evidence type="ECO:0000256" key="4">
    <source>
        <dbReference type="ARBA" id="ARBA00023306"/>
    </source>
</evidence>
<dbReference type="EMBL" id="CAVNYO010000178">
    <property type="protein sequence ID" value="CAK5271856.1"/>
    <property type="molecule type" value="Genomic_DNA"/>
</dbReference>
<evidence type="ECO:0000259" key="7">
    <source>
        <dbReference type="SMART" id="SM00385"/>
    </source>
</evidence>
<dbReference type="GO" id="GO:0051301">
    <property type="term" value="P:cell division"/>
    <property type="evidence" value="ECO:0007669"/>
    <property type="project" value="UniProtKB-KW"/>
</dbReference>
<feature type="compositionally biased region" description="Basic and acidic residues" evidence="6">
    <location>
        <begin position="63"/>
        <end position="102"/>
    </location>
</feature>
<dbReference type="InterPro" id="IPR039361">
    <property type="entry name" value="Cyclin"/>
</dbReference>
<keyword evidence="10" id="KW-1185">Reference proteome</keyword>
<evidence type="ECO:0000256" key="5">
    <source>
        <dbReference type="RuleBase" id="RU000383"/>
    </source>
</evidence>
<dbReference type="SMART" id="SM01332">
    <property type="entry name" value="Cyclin_C"/>
    <property type="match status" value="1"/>
</dbReference>
<feature type="compositionally biased region" description="Acidic residues" evidence="6">
    <location>
        <begin position="174"/>
        <end position="185"/>
    </location>
</feature>
<feature type="region of interest" description="Disordered" evidence="6">
    <location>
        <begin position="1"/>
        <end position="102"/>
    </location>
</feature>
<feature type="region of interest" description="Disordered" evidence="6">
    <location>
        <begin position="527"/>
        <end position="547"/>
    </location>
</feature>
<evidence type="ECO:0000313" key="9">
    <source>
        <dbReference type="EMBL" id="CAK5271856.1"/>
    </source>
</evidence>
<proteinExistence type="inferred from homology"/>
<dbReference type="SUPFAM" id="SSF47954">
    <property type="entry name" value="Cyclin-like"/>
    <property type="match status" value="2"/>
</dbReference>
<organism evidence="9 10">
    <name type="scientific">Mycena citricolor</name>
    <dbReference type="NCBI Taxonomy" id="2018698"/>
    <lineage>
        <taxon>Eukaryota</taxon>
        <taxon>Fungi</taxon>
        <taxon>Dikarya</taxon>
        <taxon>Basidiomycota</taxon>
        <taxon>Agaricomycotina</taxon>
        <taxon>Agaricomycetes</taxon>
        <taxon>Agaricomycetidae</taxon>
        <taxon>Agaricales</taxon>
        <taxon>Marasmiineae</taxon>
        <taxon>Mycenaceae</taxon>
        <taxon>Mycena</taxon>
    </lineage>
</organism>
<dbReference type="GO" id="GO:0016538">
    <property type="term" value="F:cyclin-dependent protein serine/threonine kinase regulator activity"/>
    <property type="evidence" value="ECO:0007669"/>
    <property type="project" value="UniProtKB-ARBA"/>
</dbReference>
<dbReference type="PANTHER" id="PTHR10177">
    <property type="entry name" value="CYCLINS"/>
    <property type="match status" value="1"/>
</dbReference>
<name>A0AAD2K0I3_9AGAR</name>
<keyword evidence="4" id="KW-0131">Cell cycle</keyword>
<evidence type="ECO:0000256" key="1">
    <source>
        <dbReference type="ARBA" id="ARBA00006955"/>
    </source>
</evidence>
<dbReference type="SMART" id="SM00385">
    <property type="entry name" value="CYCLIN"/>
    <property type="match status" value="2"/>
</dbReference>
<dbReference type="Pfam" id="PF00134">
    <property type="entry name" value="Cyclin_N"/>
    <property type="match status" value="1"/>
</dbReference>
<dbReference type="Gene3D" id="1.10.472.10">
    <property type="entry name" value="Cyclin-like"/>
    <property type="match status" value="2"/>
</dbReference>
<evidence type="ECO:0000256" key="3">
    <source>
        <dbReference type="ARBA" id="ARBA00023127"/>
    </source>
</evidence>
<dbReference type="GO" id="GO:0044772">
    <property type="term" value="P:mitotic cell cycle phase transition"/>
    <property type="evidence" value="ECO:0007669"/>
    <property type="project" value="UniProtKB-ARBA"/>
</dbReference>
<evidence type="ECO:0000313" key="10">
    <source>
        <dbReference type="Proteomes" id="UP001295794"/>
    </source>
</evidence>
<feature type="region of interest" description="Disordered" evidence="6">
    <location>
        <begin position="158"/>
        <end position="203"/>
    </location>
</feature>
<gene>
    <name evidence="9" type="ORF">MYCIT1_LOCUS17222</name>
</gene>
<evidence type="ECO:0008006" key="11">
    <source>
        <dbReference type="Google" id="ProtNLM"/>
    </source>
</evidence>
<feature type="compositionally biased region" description="Basic residues" evidence="6">
    <location>
        <begin position="1"/>
        <end position="11"/>
    </location>
</feature>
<protein>
    <recommendedName>
        <fullName evidence="11">Cyclin N-terminal domain-containing protein</fullName>
    </recommendedName>
</protein>
<sequence length="547" mass="60626">MASRIPIRRAARTQGAENENAVGTAKPTHGPARAKVLGKTSGSTTASRPHKSSHDTTVAATKPAREPRDDDALAKRKREALRDKTDARSANMKGKEKADRKILGLPKKTAAADTVAPAARAPLRVVSAAGAAPARDSTAVPAAGTRIREETVLRKVSRRPSLLPVPQQDKESELEVLADEEDNEAVEPSPKRLRTSSVAPEDMQAEEQVAAELDAVTDDEEADPDGDLWEDLDAQDADDVLMVSEYVIDIQRYLRDVELKTMANPRYMSAQGDLTWSMRGMLNEWLMQVHLRFRLLPETLFLCSNLIDRFLSARIVSPTKLQLVGMGCLLLACKFEETVSPSISSLVTICDNAFDAAAMRQAEQHILRTLDWDLSYPSPMHFLRRISKADGYNATTRTLAKYLAEISCIDHRLISVPPSMLAAAAMWLARLSLGEDSWTPTLAHFAMYRESEIIPVANVMIRYVLQPIKHMEFYKKYAGKKNMKVSVYVRQWAIGQWGEGTRIDLQEELPALKRSLRTGHAVQVLAEPDENDATAAEHVLDEEEAEA</sequence>
<dbReference type="InterPro" id="IPR013763">
    <property type="entry name" value="Cyclin-like_dom"/>
</dbReference>
<dbReference type="CDD" id="cd20512">
    <property type="entry name" value="CYCLIN_CLBs_yeast_rpt2"/>
    <property type="match status" value="1"/>
</dbReference>
<dbReference type="InterPro" id="IPR006671">
    <property type="entry name" value="Cyclin_N"/>
</dbReference>
<comment type="similarity">
    <text evidence="1">Belongs to the cyclin family. Cyclin AB subfamily.</text>
</comment>
<feature type="domain" description="Cyclin-like" evidence="7">
    <location>
        <begin position="284"/>
        <end position="368"/>
    </location>
</feature>